<reference evidence="2" key="1">
    <citation type="journal article" date="2023" name="Front. Plant Sci.">
        <title>Chromosomal-level genome assembly of Melastoma candidum provides insights into trichome evolution.</title>
        <authorList>
            <person name="Zhong Y."/>
            <person name="Wu W."/>
            <person name="Sun C."/>
            <person name="Zou P."/>
            <person name="Liu Y."/>
            <person name="Dai S."/>
            <person name="Zhou R."/>
        </authorList>
    </citation>
    <scope>NUCLEOTIDE SEQUENCE [LARGE SCALE GENOMIC DNA]</scope>
</reference>
<dbReference type="Proteomes" id="UP001057402">
    <property type="component" value="Chromosome 3"/>
</dbReference>
<sequence>MMAKVVAALRMSNVMGEVGYASVRDSNVESSPLTQAKSGTRRFPNPSFSGALPLHARAVGSPISATKCRHRGSKSAASGGMSESDTKLVVGMEAI</sequence>
<protein>
    <submittedName>
        <fullName evidence="1">Uncharacterized protein</fullName>
    </submittedName>
</protein>
<accession>A0ACB9RYY5</accession>
<gene>
    <name evidence="1" type="ORF">MLD38_009466</name>
</gene>
<keyword evidence="2" id="KW-1185">Reference proteome</keyword>
<evidence type="ECO:0000313" key="2">
    <source>
        <dbReference type="Proteomes" id="UP001057402"/>
    </source>
</evidence>
<organism evidence="1 2">
    <name type="scientific">Melastoma candidum</name>
    <dbReference type="NCBI Taxonomy" id="119954"/>
    <lineage>
        <taxon>Eukaryota</taxon>
        <taxon>Viridiplantae</taxon>
        <taxon>Streptophyta</taxon>
        <taxon>Embryophyta</taxon>
        <taxon>Tracheophyta</taxon>
        <taxon>Spermatophyta</taxon>
        <taxon>Magnoliopsida</taxon>
        <taxon>eudicotyledons</taxon>
        <taxon>Gunneridae</taxon>
        <taxon>Pentapetalae</taxon>
        <taxon>rosids</taxon>
        <taxon>malvids</taxon>
        <taxon>Myrtales</taxon>
        <taxon>Melastomataceae</taxon>
        <taxon>Melastomatoideae</taxon>
        <taxon>Melastomateae</taxon>
        <taxon>Melastoma</taxon>
    </lineage>
</organism>
<proteinExistence type="predicted"/>
<dbReference type="EMBL" id="CM042882">
    <property type="protein sequence ID" value="KAI4383657.1"/>
    <property type="molecule type" value="Genomic_DNA"/>
</dbReference>
<comment type="caution">
    <text evidence="1">The sequence shown here is derived from an EMBL/GenBank/DDBJ whole genome shotgun (WGS) entry which is preliminary data.</text>
</comment>
<evidence type="ECO:0000313" key="1">
    <source>
        <dbReference type="EMBL" id="KAI4383657.1"/>
    </source>
</evidence>
<name>A0ACB9RYY5_9MYRT</name>